<evidence type="ECO:0000256" key="1">
    <source>
        <dbReference type="SAM" id="MobiDB-lite"/>
    </source>
</evidence>
<protein>
    <submittedName>
        <fullName evidence="2">Uncharacterized protein</fullName>
    </submittedName>
</protein>
<evidence type="ECO:0000313" key="3">
    <source>
        <dbReference type="Proteomes" id="UP000584325"/>
    </source>
</evidence>
<dbReference type="RefSeq" id="WP_175424772.1">
    <property type="nucleotide sequence ID" value="NZ_CP040017.1"/>
</dbReference>
<feature type="region of interest" description="Disordered" evidence="1">
    <location>
        <begin position="1"/>
        <end position="51"/>
    </location>
</feature>
<evidence type="ECO:0000313" key="2">
    <source>
        <dbReference type="EMBL" id="MBB3221374.1"/>
    </source>
</evidence>
<dbReference type="Proteomes" id="UP000584325">
    <property type="component" value="Unassembled WGS sequence"/>
</dbReference>
<dbReference type="AlphaFoldDB" id="A0A7W5E9Y8"/>
<comment type="caution">
    <text evidence="2">The sequence shown here is derived from an EMBL/GenBank/DDBJ whole genome shotgun (WGS) entry which is preliminary data.</text>
</comment>
<reference evidence="2 3" key="1">
    <citation type="submission" date="2020-08" db="EMBL/GenBank/DDBJ databases">
        <title>Genomic Encyclopedia of Type Strains, Phase III (KMG-III): the genomes of soil and plant-associated and newly described type strains.</title>
        <authorList>
            <person name="Whitman W."/>
        </authorList>
    </citation>
    <scope>NUCLEOTIDE SEQUENCE [LARGE SCALE GENOMIC DNA]</scope>
    <source>
        <strain evidence="2 3">CECT 7753</strain>
    </source>
</reference>
<sequence>MTDNNKTAPEKTESGSETDPLAQQAEVTPTAPIAPSAMAEPEEPNRPTVKG</sequence>
<organism evidence="2 3">
    <name type="scientific">Pseudoduganella umbonata</name>
    <dbReference type="NCBI Taxonomy" id="864828"/>
    <lineage>
        <taxon>Bacteria</taxon>
        <taxon>Pseudomonadati</taxon>
        <taxon>Pseudomonadota</taxon>
        <taxon>Betaproteobacteria</taxon>
        <taxon>Burkholderiales</taxon>
        <taxon>Oxalobacteraceae</taxon>
        <taxon>Telluria group</taxon>
        <taxon>Pseudoduganella</taxon>
    </lineage>
</organism>
<name>A0A7W5E9Y8_9BURK</name>
<accession>A0A7W5E9Y8</accession>
<proteinExistence type="predicted"/>
<dbReference type="EMBL" id="JACHXS010000003">
    <property type="protein sequence ID" value="MBB3221374.1"/>
    <property type="molecule type" value="Genomic_DNA"/>
</dbReference>
<gene>
    <name evidence="2" type="ORF">FHS02_002181</name>
</gene>